<accession>A0A6J7JXV7</accession>
<dbReference type="InterPro" id="IPR013154">
    <property type="entry name" value="ADH-like_N"/>
</dbReference>
<reference evidence="3" key="1">
    <citation type="submission" date="2020-05" db="EMBL/GenBank/DDBJ databases">
        <authorList>
            <person name="Chiriac C."/>
            <person name="Salcher M."/>
            <person name="Ghai R."/>
            <person name="Kavagutti S V."/>
        </authorList>
    </citation>
    <scope>NUCLEOTIDE SEQUENCE</scope>
</reference>
<proteinExistence type="predicted"/>
<dbReference type="PANTHER" id="PTHR44154">
    <property type="entry name" value="QUINONE OXIDOREDUCTASE"/>
    <property type="match status" value="1"/>
</dbReference>
<dbReference type="Pfam" id="PF13602">
    <property type="entry name" value="ADH_zinc_N_2"/>
    <property type="match status" value="1"/>
</dbReference>
<dbReference type="SUPFAM" id="SSF51735">
    <property type="entry name" value="NAD(P)-binding Rossmann-fold domains"/>
    <property type="match status" value="1"/>
</dbReference>
<keyword evidence="1" id="KW-0521">NADP</keyword>
<evidence type="ECO:0000313" key="3">
    <source>
        <dbReference type="EMBL" id="CAB4946994.1"/>
    </source>
</evidence>
<dbReference type="InterPro" id="IPR020843">
    <property type="entry name" value="ER"/>
</dbReference>
<dbReference type="PANTHER" id="PTHR44154:SF1">
    <property type="entry name" value="QUINONE OXIDOREDUCTASE"/>
    <property type="match status" value="1"/>
</dbReference>
<evidence type="ECO:0000256" key="1">
    <source>
        <dbReference type="ARBA" id="ARBA00022857"/>
    </source>
</evidence>
<dbReference type="CDD" id="cd05289">
    <property type="entry name" value="MDR_like_2"/>
    <property type="match status" value="1"/>
</dbReference>
<gene>
    <name evidence="3" type="ORF">UFOPK3564_03281</name>
</gene>
<dbReference type="AlphaFoldDB" id="A0A6J7JXV7"/>
<dbReference type="GO" id="GO:0016491">
    <property type="term" value="F:oxidoreductase activity"/>
    <property type="evidence" value="ECO:0007669"/>
    <property type="project" value="InterPro"/>
</dbReference>
<evidence type="ECO:0000259" key="2">
    <source>
        <dbReference type="SMART" id="SM00829"/>
    </source>
</evidence>
<organism evidence="3">
    <name type="scientific">freshwater metagenome</name>
    <dbReference type="NCBI Taxonomy" id="449393"/>
    <lineage>
        <taxon>unclassified sequences</taxon>
        <taxon>metagenomes</taxon>
        <taxon>ecological metagenomes</taxon>
    </lineage>
</organism>
<dbReference type="InterPro" id="IPR036291">
    <property type="entry name" value="NAD(P)-bd_dom_sf"/>
</dbReference>
<dbReference type="InterPro" id="IPR051603">
    <property type="entry name" value="Zinc-ADH_QOR/CCCR"/>
</dbReference>
<dbReference type="Pfam" id="PF08240">
    <property type="entry name" value="ADH_N"/>
    <property type="match status" value="1"/>
</dbReference>
<dbReference type="InterPro" id="IPR011032">
    <property type="entry name" value="GroES-like_sf"/>
</dbReference>
<name>A0A6J7JXV7_9ZZZZ</name>
<dbReference type="SUPFAM" id="SSF50129">
    <property type="entry name" value="GroES-like"/>
    <property type="match status" value="1"/>
</dbReference>
<dbReference type="Gene3D" id="3.90.180.10">
    <property type="entry name" value="Medium-chain alcohol dehydrogenases, catalytic domain"/>
    <property type="match status" value="1"/>
</dbReference>
<dbReference type="EMBL" id="CAFBMK010000300">
    <property type="protein sequence ID" value="CAB4946994.1"/>
    <property type="molecule type" value="Genomic_DNA"/>
</dbReference>
<protein>
    <submittedName>
        <fullName evidence="3">Unannotated protein</fullName>
    </submittedName>
</protein>
<dbReference type="Gene3D" id="3.40.50.720">
    <property type="entry name" value="NAD(P)-binding Rossmann-like Domain"/>
    <property type="match status" value="1"/>
</dbReference>
<dbReference type="SMART" id="SM00829">
    <property type="entry name" value="PKS_ER"/>
    <property type="match status" value="1"/>
</dbReference>
<feature type="domain" description="Enoyl reductase (ER)" evidence="2">
    <location>
        <begin position="11"/>
        <end position="302"/>
    </location>
</feature>
<sequence>MTSAIRFAAYGEPDVLELVQVDAPEPGEDQVLVRVRAAGVNPADWKRRKGLWAGGKALGAPTGVGHDLAGVVEAVGPGVTSPRVGDEVLGTGTETYAELALARPSSLTGRPAEVPWEVAGGVGVAGRTAYRVLRQLGIGPGDTLLIHAAAGGVGIVATQLALAWGATVVGTAGSDNQAFVRELGASPVQHGDGWEDRVRAAAPDGVDAVLDASGRGELAASVALVGGPERVLTIAADDAEEHGVRFSGSDEGVDVSDAFPELARRLAAGDLVLPVWRTYPLAEAAEAHRVSEAGHLRGKIVLLP</sequence>